<dbReference type="PROSITE" id="PS00107">
    <property type="entry name" value="PROTEIN_KINASE_ATP"/>
    <property type="match status" value="1"/>
</dbReference>
<keyword evidence="5 6" id="KW-0067">ATP-binding</keyword>
<evidence type="ECO:0000256" key="3">
    <source>
        <dbReference type="ARBA" id="ARBA00022741"/>
    </source>
</evidence>
<evidence type="ECO:0000256" key="2">
    <source>
        <dbReference type="ARBA" id="ARBA00022679"/>
    </source>
</evidence>
<sequence>MSPARKLIIGSGAMLRLEGLVLAYFRNDSFLRAAGMDILAPSQPGSKAMLELRSCATIMVACLPVEYRAQNLFGTPRPAAYPGAQRYTVLVPQPGCTNNTAAPLAQRCWASALRIEDMVMDGIDIDIYGKASPTHVTVFLTDLSAFCRVVVSNACVESVGPLGCLKMASVQDASLPPIMDMEGDGRHEPWETCNGTWVPYGSGCAAPAAHTGQGEPPDEGGVPVAAIAVGASVGGVVLLVAVAGVAAFVHRTRRRRLAQASSQPSSGPSSMTPAAMTLEAKAVAAPKSSNASEALLGSQSATDFLGTALITSRTPPTAMDTDVKVVDFTGPGPADVPSARALGAGPRSPGSGGSGPGAAEAEGGGGERASDGPVVRLLPTVLGKGAFGRVHEGLYRGQRVAVKQLALVDVPPEEFLTHKVTKAFLQELEVLARCDHPNVVRVLAACVQPPRLCIVLERMEISLDKLLYKTPGTVLPLITALHIAYEVAKGLECLHPTVVHRDLKPANVLLREPHGKKPVVKISDFGLSRLHETLRPTKTPEAGTPPYMAPECFNVENFCVTYRSDMYSFGVLLWELLSGLRPWQGVDVVTIATQVTLLGSRLPVPLQAWTGADSNLPGSDTARWPPKLCKLLVECFDPVPERRPAASDAVKLLALVRQQMAHAQAQAQADAHLGLRPGLPGEEQAATARLHALAAAGPTPAQAAAQAALLAAPLPPRALFPVLAQAQPPPEEEGSASPLPQHRELRATPGAMGGVTSGTGAV</sequence>
<organism evidence="10 11">
    <name type="scientific">Edaphochlamys debaryana</name>
    <dbReference type="NCBI Taxonomy" id="47281"/>
    <lineage>
        <taxon>Eukaryota</taxon>
        <taxon>Viridiplantae</taxon>
        <taxon>Chlorophyta</taxon>
        <taxon>core chlorophytes</taxon>
        <taxon>Chlorophyceae</taxon>
        <taxon>CS clade</taxon>
        <taxon>Chlamydomonadales</taxon>
        <taxon>Chlamydomonadales incertae sedis</taxon>
        <taxon>Edaphochlamys</taxon>
    </lineage>
</organism>
<keyword evidence="8" id="KW-1133">Transmembrane helix</keyword>
<feature type="region of interest" description="Disordered" evidence="7">
    <location>
        <begin position="329"/>
        <end position="372"/>
    </location>
</feature>
<dbReference type="CDD" id="cd13999">
    <property type="entry name" value="STKc_MAP3K-like"/>
    <property type="match status" value="1"/>
</dbReference>
<evidence type="ECO:0000313" key="10">
    <source>
        <dbReference type="EMBL" id="KAG2499482.1"/>
    </source>
</evidence>
<feature type="region of interest" description="Disordered" evidence="7">
    <location>
        <begin position="725"/>
        <end position="762"/>
    </location>
</feature>
<dbReference type="PANTHER" id="PTHR44329">
    <property type="entry name" value="SERINE/THREONINE-PROTEIN KINASE TNNI3K-RELATED"/>
    <property type="match status" value="1"/>
</dbReference>
<dbReference type="PANTHER" id="PTHR44329:SF214">
    <property type="entry name" value="PROTEIN KINASE DOMAIN-CONTAINING PROTEIN"/>
    <property type="match status" value="1"/>
</dbReference>
<keyword evidence="8" id="KW-0472">Membrane</keyword>
<dbReference type="Gene3D" id="1.10.510.10">
    <property type="entry name" value="Transferase(Phosphotransferase) domain 1"/>
    <property type="match status" value="1"/>
</dbReference>
<accession>A0A836C585</accession>
<feature type="transmembrane region" description="Helical" evidence="8">
    <location>
        <begin position="224"/>
        <end position="249"/>
    </location>
</feature>
<dbReference type="SMART" id="SM00220">
    <property type="entry name" value="S_TKc"/>
    <property type="match status" value="1"/>
</dbReference>
<dbReference type="SUPFAM" id="SSF56112">
    <property type="entry name" value="Protein kinase-like (PK-like)"/>
    <property type="match status" value="1"/>
</dbReference>
<gene>
    <name evidence="10" type="ORF">HYH03_002429</name>
</gene>
<dbReference type="InterPro" id="IPR011009">
    <property type="entry name" value="Kinase-like_dom_sf"/>
</dbReference>
<dbReference type="OrthoDB" id="536504at2759"/>
<evidence type="ECO:0000256" key="8">
    <source>
        <dbReference type="SAM" id="Phobius"/>
    </source>
</evidence>
<name>A0A836C585_9CHLO</name>
<dbReference type="InterPro" id="IPR051681">
    <property type="entry name" value="Ser/Thr_Kinases-Pseudokinases"/>
</dbReference>
<feature type="binding site" evidence="6">
    <location>
        <position position="403"/>
    </location>
    <ligand>
        <name>ATP</name>
        <dbReference type="ChEBI" id="CHEBI:30616"/>
    </ligand>
</feature>
<evidence type="ECO:0000256" key="6">
    <source>
        <dbReference type="PROSITE-ProRule" id="PRU10141"/>
    </source>
</evidence>
<dbReference type="PROSITE" id="PS50011">
    <property type="entry name" value="PROTEIN_KINASE_DOM"/>
    <property type="match status" value="1"/>
</dbReference>
<evidence type="ECO:0000256" key="4">
    <source>
        <dbReference type="ARBA" id="ARBA00022777"/>
    </source>
</evidence>
<keyword evidence="8" id="KW-0812">Transmembrane</keyword>
<dbReference type="InterPro" id="IPR008271">
    <property type="entry name" value="Ser/Thr_kinase_AS"/>
</dbReference>
<keyword evidence="11" id="KW-1185">Reference proteome</keyword>
<protein>
    <recommendedName>
        <fullName evidence="9">Protein kinase domain-containing protein</fullName>
    </recommendedName>
</protein>
<dbReference type="InterPro" id="IPR000719">
    <property type="entry name" value="Prot_kinase_dom"/>
</dbReference>
<evidence type="ECO:0000256" key="5">
    <source>
        <dbReference type="ARBA" id="ARBA00022840"/>
    </source>
</evidence>
<keyword evidence="1" id="KW-0723">Serine/threonine-protein kinase</keyword>
<feature type="compositionally biased region" description="Gly residues" evidence="7">
    <location>
        <begin position="350"/>
        <end position="367"/>
    </location>
</feature>
<dbReference type="Pfam" id="PF07714">
    <property type="entry name" value="PK_Tyr_Ser-Thr"/>
    <property type="match status" value="1"/>
</dbReference>
<feature type="domain" description="Protein kinase" evidence="9">
    <location>
        <begin position="376"/>
        <end position="656"/>
    </location>
</feature>
<dbReference type="InterPro" id="IPR017441">
    <property type="entry name" value="Protein_kinase_ATP_BS"/>
</dbReference>
<comment type="caution">
    <text evidence="10">The sequence shown here is derived from an EMBL/GenBank/DDBJ whole genome shotgun (WGS) entry which is preliminary data.</text>
</comment>
<keyword evidence="3 6" id="KW-0547">Nucleotide-binding</keyword>
<dbReference type="AlphaFoldDB" id="A0A836C585"/>
<evidence type="ECO:0000256" key="1">
    <source>
        <dbReference type="ARBA" id="ARBA00022527"/>
    </source>
</evidence>
<dbReference type="GO" id="GO:0004674">
    <property type="term" value="F:protein serine/threonine kinase activity"/>
    <property type="evidence" value="ECO:0007669"/>
    <property type="project" value="TreeGrafter"/>
</dbReference>
<feature type="compositionally biased region" description="Gly residues" evidence="7">
    <location>
        <begin position="751"/>
        <end position="762"/>
    </location>
</feature>
<dbReference type="GO" id="GO:0005524">
    <property type="term" value="F:ATP binding"/>
    <property type="evidence" value="ECO:0007669"/>
    <property type="project" value="UniProtKB-UniRule"/>
</dbReference>
<evidence type="ECO:0000313" key="11">
    <source>
        <dbReference type="Proteomes" id="UP000612055"/>
    </source>
</evidence>
<dbReference type="PROSITE" id="PS00108">
    <property type="entry name" value="PROTEIN_KINASE_ST"/>
    <property type="match status" value="1"/>
</dbReference>
<evidence type="ECO:0000259" key="9">
    <source>
        <dbReference type="PROSITE" id="PS50011"/>
    </source>
</evidence>
<evidence type="ECO:0000256" key="7">
    <source>
        <dbReference type="SAM" id="MobiDB-lite"/>
    </source>
</evidence>
<keyword evidence="4" id="KW-0418">Kinase</keyword>
<dbReference type="EMBL" id="JAEHOE010000006">
    <property type="protein sequence ID" value="KAG2499482.1"/>
    <property type="molecule type" value="Genomic_DNA"/>
</dbReference>
<dbReference type="InterPro" id="IPR001245">
    <property type="entry name" value="Ser-Thr/Tyr_kinase_cat_dom"/>
</dbReference>
<dbReference type="Gene3D" id="3.30.200.20">
    <property type="entry name" value="Phosphorylase Kinase, domain 1"/>
    <property type="match status" value="1"/>
</dbReference>
<dbReference type="Proteomes" id="UP000612055">
    <property type="component" value="Unassembled WGS sequence"/>
</dbReference>
<reference evidence="10" key="1">
    <citation type="journal article" date="2020" name="bioRxiv">
        <title>Comparative genomics of Chlamydomonas.</title>
        <authorList>
            <person name="Craig R.J."/>
            <person name="Hasan A.R."/>
            <person name="Ness R.W."/>
            <person name="Keightley P.D."/>
        </authorList>
    </citation>
    <scope>NUCLEOTIDE SEQUENCE</scope>
    <source>
        <strain evidence="10">CCAP 11/70</strain>
    </source>
</reference>
<proteinExistence type="predicted"/>
<keyword evidence="2" id="KW-0808">Transferase</keyword>